<proteinExistence type="predicted"/>
<evidence type="ECO:0000313" key="2">
    <source>
        <dbReference type="Proteomes" id="UP000541421"/>
    </source>
</evidence>
<keyword evidence="2" id="KW-1185">Reference proteome</keyword>
<name>A0A7Y4P3A9_9BURK</name>
<dbReference type="PANTHER" id="PTHR41791">
    <property type="entry name" value="SSL7039 PROTEIN"/>
    <property type="match status" value="1"/>
</dbReference>
<dbReference type="Pfam" id="PF05973">
    <property type="entry name" value="Gp49"/>
    <property type="match status" value="1"/>
</dbReference>
<dbReference type="InterPro" id="IPR014056">
    <property type="entry name" value="TypeIITA-like_toxin_pred"/>
</dbReference>
<gene>
    <name evidence="1" type="ORF">HKX40_01600</name>
</gene>
<dbReference type="NCBIfam" id="TIGR02683">
    <property type="entry name" value="upstrm_HI1419"/>
    <property type="match status" value="1"/>
</dbReference>
<reference evidence="1 2" key="1">
    <citation type="submission" date="2020-05" db="EMBL/GenBank/DDBJ databases">
        <authorList>
            <person name="Niu N."/>
        </authorList>
    </citation>
    <scope>NUCLEOTIDE SEQUENCE [LARGE SCALE GENOMIC DNA]</scope>
    <source>
        <strain evidence="1 2">LMG10982</strain>
    </source>
</reference>
<organism evidence="1 2">
    <name type="scientific">Pelistega europaea</name>
    <dbReference type="NCBI Taxonomy" id="106147"/>
    <lineage>
        <taxon>Bacteria</taxon>
        <taxon>Pseudomonadati</taxon>
        <taxon>Pseudomonadota</taxon>
        <taxon>Betaproteobacteria</taxon>
        <taxon>Burkholderiales</taxon>
        <taxon>Alcaligenaceae</taxon>
        <taxon>Pelistega</taxon>
    </lineage>
</organism>
<dbReference type="PANTHER" id="PTHR41791:SF1">
    <property type="entry name" value="SSL7039 PROTEIN"/>
    <property type="match status" value="1"/>
</dbReference>
<dbReference type="PIRSF" id="PIRSF028744">
    <property type="entry name" value="Addict_mod_HI1419"/>
    <property type="match status" value="1"/>
</dbReference>
<accession>A0A7Y4P3A9</accession>
<protein>
    <submittedName>
        <fullName evidence="1">Type II toxin-antitoxin system RelE/ParE family toxin</fullName>
    </submittedName>
</protein>
<comment type="caution">
    <text evidence="1">The sequence shown here is derived from an EMBL/GenBank/DDBJ whole genome shotgun (WGS) entry which is preliminary data.</text>
</comment>
<dbReference type="EMBL" id="JABGBO010000002">
    <property type="protein sequence ID" value="NOL48837.1"/>
    <property type="molecule type" value="Genomic_DNA"/>
</dbReference>
<dbReference type="InterPro" id="IPR009241">
    <property type="entry name" value="HigB-like"/>
</dbReference>
<dbReference type="AlphaFoldDB" id="A0A7Y4P3A9"/>
<evidence type="ECO:0000313" key="1">
    <source>
        <dbReference type="EMBL" id="NOL48837.1"/>
    </source>
</evidence>
<dbReference type="Proteomes" id="UP000541421">
    <property type="component" value="Unassembled WGS sequence"/>
</dbReference>
<sequence>MITLKSTDLFDEWFKHLKDYSARQKIAVRLDRVVYGNFGDHKRLNEYLWELRIREGKGYRVYYTLIGDTVCFLLAGGHKGTQSKDIKLATQIAEDLIKEHINECH</sequence>